<proteinExistence type="inferred from homology"/>
<keyword evidence="9 24" id="KW-0812">Transmembrane</keyword>
<dbReference type="Proteomes" id="UP000229757">
    <property type="component" value="Chromosome"/>
</dbReference>
<evidence type="ECO:0000256" key="8">
    <source>
        <dbReference type="ARBA" id="ARBA00022679"/>
    </source>
</evidence>
<evidence type="ECO:0000256" key="14">
    <source>
        <dbReference type="ARBA" id="ARBA00022842"/>
    </source>
</evidence>
<evidence type="ECO:0000256" key="6">
    <source>
        <dbReference type="ARBA" id="ARBA00022516"/>
    </source>
</evidence>
<dbReference type="EMBL" id="CP011797">
    <property type="protein sequence ID" value="ATX76345.1"/>
    <property type="molecule type" value="Genomic_DNA"/>
</dbReference>
<keyword evidence="15 24" id="KW-1133">Transmembrane helix</keyword>
<accession>A0A2K8KNG6</accession>
<evidence type="ECO:0000256" key="18">
    <source>
        <dbReference type="ARBA" id="ARBA00023209"/>
    </source>
</evidence>
<evidence type="ECO:0000256" key="17">
    <source>
        <dbReference type="ARBA" id="ARBA00023136"/>
    </source>
</evidence>
<keyword evidence="14 23" id="KW-0460">Magnesium</keyword>
<evidence type="ECO:0000256" key="2">
    <source>
        <dbReference type="ARBA" id="ARBA00005967"/>
    </source>
</evidence>
<feature type="transmembrane region" description="Helical" evidence="24">
    <location>
        <begin position="104"/>
        <end position="123"/>
    </location>
</feature>
<keyword evidence="8 24" id="KW-0808">Transferase</keyword>
<evidence type="ECO:0000256" key="9">
    <source>
        <dbReference type="ARBA" id="ARBA00022692"/>
    </source>
</evidence>
<keyword evidence="13 22" id="KW-0067">ATP-binding</keyword>
<sequence>MMTSEIPTPERVNGVKRLINATRYSWQGLLATVKHEEAFRQELLLLTAALVATPWLAQSWFHAIALVGSVILILIVEMLNSAIEALVDRVGLEFNELSGRAKDMGSAAVFLSISLAGMVWLVSLTQRLL</sequence>
<reference evidence="25 26" key="1">
    <citation type="journal article" date="2017" name="Environ. Microbiol.">
        <title>Genomic and physiological analyses of 'Reinekea forsetii' reveal a versatile opportunistic lifestyle during spring algae blooms.</title>
        <authorList>
            <person name="Avci B."/>
            <person name="Hahnke R.L."/>
            <person name="Chafee M."/>
            <person name="Fischer T."/>
            <person name="Gruber-Vodicka H."/>
            <person name="Tegetmeyer H.E."/>
            <person name="Harder J."/>
            <person name="Fuchs B.M."/>
            <person name="Amann R.I."/>
            <person name="Teeling H."/>
        </authorList>
    </citation>
    <scope>NUCLEOTIDE SEQUENCE [LARGE SCALE GENOMIC DNA]</scope>
    <source>
        <strain evidence="25 26">Hel1_31_D35</strain>
    </source>
</reference>
<comment type="catalytic activity">
    <reaction evidence="24">
        <text>a 1,2-diacyl-sn-glycerol + ATP = a 1,2-diacyl-sn-glycero-3-phosphate + ADP + H(+)</text>
        <dbReference type="Rhea" id="RHEA:10272"/>
        <dbReference type="ChEBI" id="CHEBI:15378"/>
        <dbReference type="ChEBI" id="CHEBI:17815"/>
        <dbReference type="ChEBI" id="CHEBI:30616"/>
        <dbReference type="ChEBI" id="CHEBI:58608"/>
        <dbReference type="ChEBI" id="CHEBI:456216"/>
        <dbReference type="EC" id="2.7.1.107"/>
    </reaction>
</comment>
<comment type="similarity">
    <text evidence="2 24">Belongs to the bacterial diacylglycerol kinase family.</text>
</comment>
<evidence type="ECO:0000256" key="12">
    <source>
        <dbReference type="ARBA" id="ARBA00022777"/>
    </source>
</evidence>
<evidence type="ECO:0000256" key="22">
    <source>
        <dbReference type="PIRSR" id="PIRSR600829-3"/>
    </source>
</evidence>
<keyword evidence="7 24" id="KW-0997">Cell inner membrane</keyword>
<dbReference type="RefSeq" id="WP_273285300.1">
    <property type="nucleotide sequence ID" value="NZ_CP011797.1"/>
</dbReference>
<name>A0A2K8KNG6_9GAMM</name>
<feature type="binding site" evidence="22">
    <location>
        <position position="36"/>
    </location>
    <ligand>
        <name>ATP</name>
        <dbReference type="ChEBI" id="CHEBI:30616"/>
    </ligand>
</feature>
<dbReference type="InterPro" id="IPR000829">
    <property type="entry name" value="DAGK"/>
</dbReference>
<feature type="binding site" evidence="21">
    <location>
        <begin position="38"/>
        <end position="42"/>
    </location>
    <ligand>
        <name>substrate</name>
    </ligand>
</feature>
<dbReference type="PANTHER" id="PTHR34299">
    <property type="entry name" value="DIACYLGLYCEROL KINASE"/>
    <property type="match status" value="1"/>
</dbReference>
<evidence type="ECO:0000256" key="3">
    <source>
        <dbReference type="ARBA" id="ARBA00012133"/>
    </source>
</evidence>
<evidence type="ECO:0000256" key="1">
    <source>
        <dbReference type="ARBA" id="ARBA00004429"/>
    </source>
</evidence>
<dbReference type="InterPro" id="IPR033718">
    <property type="entry name" value="DAGK_prok"/>
</dbReference>
<evidence type="ECO:0000256" key="5">
    <source>
        <dbReference type="ARBA" id="ARBA00022475"/>
    </source>
</evidence>
<feature type="binding site" evidence="21">
    <location>
        <position position="77"/>
    </location>
    <ligand>
        <name>substrate</name>
    </ligand>
</feature>
<comment type="cofactor">
    <cofactor evidence="23">
        <name>Mg(2+)</name>
        <dbReference type="ChEBI" id="CHEBI:18420"/>
    </cofactor>
    <text evidence="23">Mn(2+), Zn(2+), Cd(2+) and Co(2+) support activity to lesser extents.</text>
</comment>
<dbReference type="CDD" id="cd14264">
    <property type="entry name" value="DAGK_IM"/>
    <property type="match status" value="1"/>
</dbReference>
<dbReference type="PROSITE" id="PS01069">
    <property type="entry name" value="DAGK_PROKAR"/>
    <property type="match status" value="1"/>
</dbReference>
<dbReference type="GO" id="GO:0005524">
    <property type="term" value="F:ATP binding"/>
    <property type="evidence" value="ECO:0007669"/>
    <property type="project" value="UniProtKB-KW"/>
</dbReference>
<feature type="binding site" evidence="21">
    <location>
        <position position="106"/>
    </location>
    <ligand>
        <name>substrate</name>
    </ligand>
</feature>
<feature type="binding site" evidence="22">
    <location>
        <position position="24"/>
    </location>
    <ligand>
        <name>ATP</name>
        <dbReference type="ChEBI" id="CHEBI:30616"/>
    </ligand>
</feature>
<evidence type="ECO:0000256" key="15">
    <source>
        <dbReference type="ARBA" id="ARBA00022989"/>
    </source>
</evidence>
<dbReference type="GO" id="GO:0004143">
    <property type="term" value="F:ATP-dependent diacylglycerol kinase activity"/>
    <property type="evidence" value="ECO:0007669"/>
    <property type="project" value="UniProtKB-EC"/>
</dbReference>
<keyword evidence="12 24" id="KW-0418">Kinase</keyword>
<feature type="binding site" evidence="22">
    <location>
        <position position="17"/>
    </location>
    <ligand>
        <name>ATP</name>
        <dbReference type="ChEBI" id="CHEBI:30616"/>
    </ligand>
</feature>
<feature type="binding site" evidence="23">
    <location>
        <position position="36"/>
    </location>
    <ligand>
        <name>a divalent metal cation</name>
        <dbReference type="ChEBI" id="CHEBI:60240"/>
    </ligand>
</feature>
<dbReference type="Pfam" id="PF01219">
    <property type="entry name" value="DAGK_prokar"/>
    <property type="match status" value="1"/>
</dbReference>
<evidence type="ECO:0000256" key="11">
    <source>
        <dbReference type="ARBA" id="ARBA00022741"/>
    </source>
</evidence>
<evidence type="ECO:0000313" key="25">
    <source>
        <dbReference type="EMBL" id="ATX76345.1"/>
    </source>
</evidence>
<feature type="binding site" evidence="21">
    <location>
        <position position="17"/>
    </location>
    <ligand>
        <name>substrate</name>
    </ligand>
</feature>
<organism evidence="25 26">
    <name type="scientific">Reinekea forsetii</name>
    <dbReference type="NCBI Taxonomy" id="1336806"/>
    <lineage>
        <taxon>Bacteria</taxon>
        <taxon>Pseudomonadati</taxon>
        <taxon>Pseudomonadota</taxon>
        <taxon>Gammaproteobacteria</taxon>
        <taxon>Oceanospirillales</taxon>
        <taxon>Saccharospirillaceae</taxon>
        <taxon>Reinekea</taxon>
    </lineage>
</organism>
<feature type="binding site" evidence="22">
    <location>
        <position position="84"/>
    </location>
    <ligand>
        <name>ATP</name>
        <dbReference type="ChEBI" id="CHEBI:30616"/>
    </ligand>
</feature>
<gene>
    <name evidence="25" type="ORF">REIFOR_01199</name>
</gene>
<feature type="binding site" evidence="22">
    <location>
        <begin position="102"/>
        <end position="103"/>
    </location>
    <ligand>
        <name>ATP</name>
        <dbReference type="ChEBI" id="CHEBI:30616"/>
    </ligand>
</feature>
<evidence type="ECO:0000256" key="13">
    <source>
        <dbReference type="ARBA" id="ARBA00022840"/>
    </source>
</evidence>
<evidence type="ECO:0000256" key="10">
    <source>
        <dbReference type="ARBA" id="ARBA00022723"/>
    </source>
</evidence>
<evidence type="ECO:0000256" key="16">
    <source>
        <dbReference type="ARBA" id="ARBA00023098"/>
    </source>
</evidence>
<comment type="caution">
    <text evidence="24">Lacks conserved residue(s) required for the propagation of feature annotation.</text>
</comment>
<evidence type="ECO:0000256" key="4">
    <source>
        <dbReference type="ARBA" id="ARBA00017575"/>
    </source>
</evidence>
<evidence type="ECO:0000256" key="20">
    <source>
        <dbReference type="PIRSR" id="PIRSR600829-1"/>
    </source>
</evidence>
<keyword evidence="16 24" id="KW-0443">Lipid metabolism</keyword>
<dbReference type="AlphaFoldDB" id="A0A2K8KNG6"/>
<keyword evidence="26" id="KW-1185">Reference proteome</keyword>
<protein>
    <recommendedName>
        <fullName evidence="4 24">Diacylglycerol kinase</fullName>
        <ecNumber evidence="3 24">2.7.1.107</ecNumber>
    </recommendedName>
</protein>
<feature type="binding site" evidence="21">
    <location>
        <begin position="21"/>
        <end position="26"/>
    </location>
    <ligand>
        <name>substrate</name>
    </ligand>
</feature>
<keyword evidence="18" id="KW-0594">Phospholipid biosynthesis</keyword>
<dbReference type="KEGG" id="rfo:REIFOR_01199"/>
<evidence type="ECO:0000256" key="21">
    <source>
        <dbReference type="PIRSR" id="PIRSR600829-2"/>
    </source>
</evidence>
<dbReference type="GO" id="GO:0046872">
    <property type="term" value="F:metal ion binding"/>
    <property type="evidence" value="ECO:0007669"/>
    <property type="project" value="UniProtKB-KW"/>
</dbReference>
<dbReference type="EC" id="2.7.1.107" evidence="3 24"/>
<evidence type="ECO:0000256" key="24">
    <source>
        <dbReference type="RuleBase" id="RU363065"/>
    </source>
</evidence>
<evidence type="ECO:0000256" key="23">
    <source>
        <dbReference type="PIRSR" id="PIRSR600829-4"/>
    </source>
</evidence>
<dbReference type="GO" id="GO:0005886">
    <property type="term" value="C:plasma membrane"/>
    <property type="evidence" value="ECO:0007669"/>
    <property type="project" value="UniProtKB-SubCell"/>
</dbReference>
<dbReference type="GO" id="GO:0006654">
    <property type="term" value="P:phosphatidic acid biosynthetic process"/>
    <property type="evidence" value="ECO:0007669"/>
    <property type="project" value="InterPro"/>
</dbReference>
<keyword evidence="11 22" id="KW-0547">Nucleotide-binding</keyword>
<evidence type="ECO:0000256" key="7">
    <source>
        <dbReference type="ARBA" id="ARBA00022519"/>
    </source>
</evidence>
<dbReference type="Gene3D" id="1.10.287.3610">
    <property type="match status" value="1"/>
</dbReference>
<evidence type="ECO:0000256" key="19">
    <source>
        <dbReference type="ARBA" id="ARBA00023264"/>
    </source>
</evidence>
<comment type="function">
    <text evidence="24">Catalyzes the ATP-dependent phosphorylation of sn-l,2-diacylglycerol (DAG) to phosphatidic acid. Involved in the recycling of diacylglycerol produced as a by-product during membrane-derived oligosaccharide (MDO) biosynthesis.</text>
</comment>
<feature type="transmembrane region" description="Helical" evidence="24">
    <location>
        <begin position="60"/>
        <end position="83"/>
    </location>
</feature>
<evidence type="ECO:0000313" key="26">
    <source>
        <dbReference type="Proteomes" id="UP000229757"/>
    </source>
</evidence>
<feature type="binding site" evidence="23">
    <location>
        <position position="84"/>
    </location>
    <ligand>
        <name>a divalent metal cation</name>
        <dbReference type="ChEBI" id="CHEBI:60240"/>
    </ligand>
</feature>
<keyword evidence="6" id="KW-0444">Lipid biosynthesis</keyword>
<dbReference type="InterPro" id="IPR036945">
    <property type="entry name" value="DAGK_sf"/>
</dbReference>
<keyword evidence="19 24" id="KW-1208">Phospholipid metabolism</keyword>
<keyword evidence="17 24" id="KW-0472">Membrane</keyword>
<dbReference type="PANTHER" id="PTHR34299:SF1">
    <property type="entry name" value="DIACYLGLYCEROL KINASE"/>
    <property type="match status" value="1"/>
</dbReference>
<feature type="active site" description="Proton acceptor" evidence="20">
    <location>
        <position position="77"/>
    </location>
</feature>
<comment type="subcellular location">
    <subcellularLocation>
        <location evidence="1 24">Cell inner membrane</location>
        <topology evidence="1 24">Multi-pass membrane protein</topology>
    </subcellularLocation>
</comment>
<keyword evidence="5" id="KW-1003">Cell membrane</keyword>
<keyword evidence="10 23" id="KW-0479">Metal-binding</keyword>